<evidence type="ECO:0000259" key="3">
    <source>
        <dbReference type="PROSITE" id="PS50930"/>
    </source>
</evidence>
<dbReference type="PROSITE" id="PS50930">
    <property type="entry name" value="HTH_LYTTR"/>
    <property type="match status" value="1"/>
</dbReference>
<dbReference type="PANTHER" id="PTHR37299">
    <property type="entry name" value="TRANSCRIPTIONAL REGULATOR-RELATED"/>
    <property type="match status" value="1"/>
</dbReference>
<dbReference type="PANTHER" id="PTHR37299:SF1">
    <property type="entry name" value="STAGE 0 SPORULATION PROTEIN A HOMOLOG"/>
    <property type="match status" value="1"/>
</dbReference>
<dbReference type="Proteomes" id="UP000565468">
    <property type="component" value="Unassembled WGS sequence"/>
</dbReference>
<dbReference type="SMART" id="SM00448">
    <property type="entry name" value="REC"/>
    <property type="match status" value="1"/>
</dbReference>
<feature type="domain" description="Response regulatory" evidence="2">
    <location>
        <begin position="2"/>
        <end position="119"/>
    </location>
</feature>
<dbReference type="RefSeq" id="WP_169504538.1">
    <property type="nucleotide sequence ID" value="NZ_JABBPN010000005.1"/>
</dbReference>
<accession>A0A848M405</accession>
<reference evidence="4 5" key="1">
    <citation type="submission" date="2020-04" db="EMBL/GenBank/DDBJ databases">
        <title>Paenibacillus algicola sp. nov., a novel marine bacterium producing alginate lyase.</title>
        <authorList>
            <person name="Huang H."/>
        </authorList>
    </citation>
    <scope>NUCLEOTIDE SEQUENCE [LARGE SCALE GENOMIC DNA]</scope>
    <source>
        <strain evidence="4 5">L7-75</strain>
    </source>
</reference>
<dbReference type="InterPro" id="IPR046947">
    <property type="entry name" value="LytR-like"/>
</dbReference>
<dbReference type="GO" id="GO:0000156">
    <property type="term" value="F:phosphorelay response regulator activity"/>
    <property type="evidence" value="ECO:0007669"/>
    <property type="project" value="InterPro"/>
</dbReference>
<dbReference type="InterPro" id="IPR011006">
    <property type="entry name" value="CheY-like_superfamily"/>
</dbReference>
<dbReference type="SMART" id="SM00850">
    <property type="entry name" value="LytTR"/>
    <property type="match status" value="1"/>
</dbReference>
<evidence type="ECO:0000259" key="2">
    <source>
        <dbReference type="PROSITE" id="PS50110"/>
    </source>
</evidence>
<sequence length="244" mass="27555">MNILIVEDEPHIEKLLVSCVRDAAPSAQVYTTGKSSEALEIAQTHDIKLFILDIQLTDYKGTELARQLREIQRYAYTPIIFATALANEELNSYREIKCYSFLIKPFTKAEVLQVLRDALTYLQHLAGGERQKPETITIEQKSHILEYPLKEIVYVESFGKHLELHVKSTGGGLRSDRISGLSLKKISDLLGNHSFVQCHKSYIINTSYITRIDKSEGTVELAGADQLIPIGHKYRHGLTNRGSQ</sequence>
<dbReference type="SUPFAM" id="SSF52172">
    <property type="entry name" value="CheY-like"/>
    <property type="match status" value="1"/>
</dbReference>
<dbReference type="Gene3D" id="2.40.50.1020">
    <property type="entry name" value="LytTr DNA-binding domain"/>
    <property type="match status" value="1"/>
</dbReference>
<name>A0A848M405_PAELE</name>
<protein>
    <submittedName>
        <fullName evidence="4">Response regulator transcription factor</fullName>
    </submittedName>
</protein>
<dbReference type="Pfam" id="PF00072">
    <property type="entry name" value="Response_reg"/>
    <property type="match status" value="1"/>
</dbReference>
<comment type="caution">
    <text evidence="4">The sequence shown here is derived from an EMBL/GenBank/DDBJ whole genome shotgun (WGS) entry which is preliminary data.</text>
</comment>
<dbReference type="PROSITE" id="PS50110">
    <property type="entry name" value="RESPONSE_REGULATORY"/>
    <property type="match status" value="1"/>
</dbReference>
<feature type="domain" description="HTH LytTR-type" evidence="3">
    <location>
        <begin position="136"/>
        <end position="244"/>
    </location>
</feature>
<dbReference type="InterPro" id="IPR007492">
    <property type="entry name" value="LytTR_DNA-bd_dom"/>
</dbReference>
<keyword evidence="5" id="KW-1185">Reference proteome</keyword>
<evidence type="ECO:0000256" key="1">
    <source>
        <dbReference type="PROSITE-ProRule" id="PRU00169"/>
    </source>
</evidence>
<dbReference type="EMBL" id="JABBPN010000005">
    <property type="protein sequence ID" value="NMO95768.1"/>
    <property type="molecule type" value="Genomic_DNA"/>
</dbReference>
<dbReference type="GO" id="GO:0003677">
    <property type="term" value="F:DNA binding"/>
    <property type="evidence" value="ECO:0007669"/>
    <property type="project" value="InterPro"/>
</dbReference>
<evidence type="ECO:0000313" key="5">
    <source>
        <dbReference type="Proteomes" id="UP000565468"/>
    </source>
</evidence>
<proteinExistence type="predicted"/>
<evidence type="ECO:0000313" key="4">
    <source>
        <dbReference type="EMBL" id="NMO95768.1"/>
    </source>
</evidence>
<organism evidence="4 5">
    <name type="scientific">Paenibacillus lemnae</name>
    <dbReference type="NCBI Taxonomy" id="1330551"/>
    <lineage>
        <taxon>Bacteria</taxon>
        <taxon>Bacillati</taxon>
        <taxon>Bacillota</taxon>
        <taxon>Bacilli</taxon>
        <taxon>Bacillales</taxon>
        <taxon>Paenibacillaceae</taxon>
        <taxon>Paenibacillus</taxon>
    </lineage>
</organism>
<dbReference type="InterPro" id="IPR001789">
    <property type="entry name" value="Sig_transdc_resp-reg_receiver"/>
</dbReference>
<gene>
    <name evidence="4" type="ORF">HII30_08270</name>
</gene>
<keyword evidence="1" id="KW-0597">Phosphoprotein</keyword>
<dbReference type="AlphaFoldDB" id="A0A848M405"/>
<dbReference type="Pfam" id="PF04397">
    <property type="entry name" value="LytTR"/>
    <property type="match status" value="1"/>
</dbReference>
<dbReference type="Gene3D" id="3.40.50.2300">
    <property type="match status" value="1"/>
</dbReference>
<feature type="modified residue" description="4-aspartylphosphate" evidence="1">
    <location>
        <position position="53"/>
    </location>
</feature>